<sequence length="54" mass="6476">MLPFAYLLEKLTRANDENSNVRRESQVFSNSRLPSREGWPEIRRIKEHKKCTIM</sequence>
<evidence type="ECO:0000313" key="2">
    <source>
        <dbReference type="WBParaSite" id="Hba_06980"/>
    </source>
</evidence>
<accession>A0A1I7WPB2</accession>
<keyword evidence="1" id="KW-1185">Reference proteome</keyword>
<evidence type="ECO:0000313" key="1">
    <source>
        <dbReference type="Proteomes" id="UP000095283"/>
    </source>
</evidence>
<protein>
    <submittedName>
        <fullName evidence="2">G protein gamma domain-containing protein</fullName>
    </submittedName>
</protein>
<dbReference type="WBParaSite" id="Hba_06980">
    <property type="protein sequence ID" value="Hba_06980"/>
    <property type="gene ID" value="Hba_06980"/>
</dbReference>
<dbReference type="Proteomes" id="UP000095283">
    <property type="component" value="Unplaced"/>
</dbReference>
<reference evidence="2" key="1">
    <citation type="submission" date="2016-11" db="UniProtKB">
        <authorList>
            <consortium name="WormBaseParasite"/>
        </authorList>
    </citation>
    <scope>IDENTIFICATION</scope>
</reference>
<dbReference type="AlphaFoldDB" id="A0A1I7WPB2"/>
<name>A0A1I7WPB2_HETBA</name>
<proteinExistence type="predicted"/>
<organism evidence="1 2">
    <name type="scientific">Heterorhabditis bacteriophora</name>
    <name type="common">Entomopathogenic nematode worm</name>
    <dbReference type="NCBI Taxonomy" id="37862"/>
    <lineage>
        <taxon>Eukaryota</taxon>
        <taxon>Metazoa</taxon>
        <taxon>Ecdysozoa</taxon>
        <taxon>Nematoda</taxon>
        <taxon>Chromadorea</taxon>
        <taxon>Rhabditida</taxon>
        <taxon>Rhabditina</taxon>
        <taxon>Rhabditomorpha</taxon>
        <taxon>Strongyloidea</taxon>
        <taxon>Heterorhabditidae</taxon>
        <taxon>Heterorhabditis</taxon>
    </lineage>
</organism>